<dbReference type="RefSeq" id="XP_012769551.1">
    <property type="nucleotide sequence ID" value="XM_012914097.1"/>
</dbReference>
<dbReference type="NCBIfam" id="TIGR01492">
    <property type="entry name" value="CPW_WPC"/>
    <property type="match status" value="2"/>
</dbReference>
<feature type="compositionally biased region" description="Acidic residues" evidence="1">
    <location>
        <begin position="52"/>
        <end position="67"/>
    </location>
</feature>
<evidence type="ECO:0000313" key="3">
    <source>
        <dbReference type="EMBL" id="CDR97365.1"/>
    </source>
</evidence>
<dbReference type="VEuPathDB" id="PiroplasmaDB:BBBOND_0312680"/>
<dbReference type="OrthoDB" id="361898at2759"/>
<dbReference type="OMA" id="FAWKCEV"/>
<keyword evidence="4" id="KW-1185">Reference proteome</keyword>
<proteinExistence type="predicted"/>
<dbReference type="Pfam" id="PF09717">
    <property type="entry name" value="CPW_WPC"/>
    <property type="match status" value="2"/>
</dbReference>
<evidence type="ECO:0000313" key="4">
    <source>
        <dbReference type="Proteomes" id="UP000033188"/>
    </source>
</evidence>
<feature type="domain" description="CPW-WPC" evidence="2">
    <location>
        <begin position="130"/>
        <end position="190"/>
    </location>
</feature>
<evidence type="ECO:0000256" key="1">
    <source>
        <dbReference type="SAM" id="MobiDB-lite"/>
    </source>
</evidence>
<reference evidence="4" key="1">
    <citation type="journal article" date="2014" name="Nucleic Acids Res.">
        <title>The evolutionary dynamics of variant antigen genes in Babesia reveal a history of genomic innovation underlying host-parasite interaction.</title>
        <authorList>
            <person name="Jackson A.P."/>
            <person name="Otto T.D."/>
            <person name="Darby A."/>
            <person name="Ramaprasad A."/>
            <person name="Xia D."/>
            <person name="Echaide I.E."/>
            <person name="Farber M."/>
            <person name="Gahlot S."/>
            <person name="Gamble J."/>
            <person name="Gupta D."/>
            <person name="Gupta Y."/>
            <person name="Jackson L."/>
            <person name="Malandrin L."/>
            <person name="Malas T.B."/>
            <person name="Moussa E."/>
            <person name="Nair M."/>
            <person name="Reid A.J."/>
            <person name="Sanders M."/>
            <person name="Sharma J."/>
            <person name="Tracey A."/>
            <person name="Quail M.A."/>
            <person name="Weir W."/>
            <person name="Wastling J.M."/>
            <person name="Hall N."/>
            <person name="Willadsen P."/>
            <person name="Lingelbach K."/>
            <person name="Shiels B."/>
            <person name="Tait A."/>
            <person name="Berriman M."/>
            <person name="Allred D.R."/>
            <person name="Pain A."/>
        </authorList>
    </citation>
    <scope>NUCLEOTIDE SEQUENCE [LARGE SCALE GENOMIC DNA]</scope>
    <source>
        <strain evidence="4">Bond</strain>
    </source>
</reference>
<dbReference type="EMBL" id="LK391709">
    <property type="protein sequence ID" value="CDR97365.1"/>
    <property type="molecule type" value="Genomic_DNA"/>
</dbReference>
<feature type="region of interest" description="Disordered" evidence="1">
    <location>
        <begin position="1"/>
        <end position="72"/>
    </location>
</feature>
<gene>
    <name evidence="3" type="ORF">BBBOND_0312680</name>
</gene>
<organism evidence="3 4">
    <name type="scientific">Babesia bigemina</name>
    <dbReference type="NCBI Taxonomy" id="5866"/>
    <lineage>
        <taxon>Eukaryota</taxon>
        <taxon>Sar</taxon>
        <taxon>Alveolata</taxon>
        <taxon>Apicomplexa</taxon>
        <taxon>Aconoidasida</taxon>
        <taxon>Piroplasmida</taxon>
        <taxon>Babesiidae</taxon>
        <taxon>Babesia</taxon>
    </lineage>
</organism>
<feature type="domain" description="CPW-WPC" evidence="2">
    <location>
        <begin position="194"/>
        <end position="251"/>
    </location>
</feature>
<dbReference type="InterPro" id="IPR006387">
    <property type="entry name" value="CPW_WPC_dom"/>
</dbReference>
<evidence type="ECO:0000259" key="2">
    <source>
        <dbReference type="SMART" id="SM01099"/>
    </source>
</evidence>
<accession>A0A061DEJ0</accession>
<feature type="compositionally biased region" description="Basic residues" evidence="1">
    <location>
        <begin position="18"/>
        <end position="29"/>
    </location>
</feature>
<dbReference type="SMART" id="SM01099">
    <property type="entry name" value="CPW_WPC"/>
    <property type="match status" value="2"/>
</dbReference>
<dbReference type="Proteomes" id="UP000033188">
    <property type="component" value="Chromosome 3"/>
</dbReference>
<dbReference type="AlphaFoldDB" id="A0A061DEJ0"/>
<name>A0A061DEJ0_BABBI</name>
<sequence length="290" mass="32770">MQRRHKLITNASISHINLSRRRKPRRRQSPSRSMCAVSWASKHSRDVQELSEQVEEVAEEGESEEADLDTKAAHEKRQEKFEKLYQNALQNGLEEAKKEYKEFEHGAVEGLDLVGLASEHLKQFWYIGQCRRNYSLPCPNEWSWDDSEKVCTAPADYDGPCEKRKSFDDMDSKAREDYAWRCHASWPCMNDTPIDDSKLCPLEWTKVASTVCIAPTSYDGVCSPIASFQGLSVLEKLKLEHLCSIRWPRLTPEYANQSDIGATAGYAAAGSSSWPSGTIDETGAMVPLDS</sequence>
<protein>
    <submittedName>
        <fullName evidence="3">Plasmodium falciparum CPW-WPC domain containing protein, putative</fullName>
    </submittedName>
</protein>
<dbReference type="KEGG" id="bbig:BBBOND_0312680"/>
<dbReference type="GeneID" id="24565906"/>